<dbReference type="OrthoDB" id="5486360at2"/>
<feature type="transmembrane region" description="Helical" evidence="7">
    <location>
        <begin position="12"/>
        <end position="32"/>
    </location>
</feature>
<evidence type="ECO:0000313" key="8">
    <source>
        <dbReference type="EMBL" id="GCL64400.1"/>
    </source>
</evidence>
<dbReference type="PANTHER" id="PTHR30250:SF10">
    <property type="entry name" value="LIPOPOLYSACCHARIDE BIOSYNTHESIS PROTEIN WZXC"/>
    <property type="match status" value="1"/>
</dbReference>
<evidence type="ECO:0000256" key="6">
    <source>
        <dbReference type="ARBA" id="ARBA00023136"/>
    </source>
</evidence>
<comment type="caution">
    <text evidence="8">The sequence shown here is derived from an EMBL/GenBank/DDBJ whole genome shotgun (WGS) entry which is preliminary data.</text>
</comment>
<dbReference type="RefSeq" id="WP_137734130.1">
    <property type="nucleotide sequence ID" value="NZ_BJCL01000009.1"/>
</dbReference>
<keyword evidence="3" id="KW-1003">Cell membrane</keyword>
<dbReference type="Pfam" id="PF13440">
    <property type="entry name" value="Polysacc_synt_3"/>
    <property type="match status" value="1"/>
</dbReference>
<dbReference type="AlphaFoldDB" id="A0A480AU61"/>
<dbReference type="InterPro" id="IPR050833">
    <property type="entry name" value="Poly_Biosynth_Transport"/>
</dbReference>
<feature type="transmembrane region" description="Helical" evidence="7">
    <location>
        <begin position="379"/>
        <end position="399"/>
    </location>
</feature>
<sequence>MSIRQSLAFSFLDRYASLVLAIGSSMALARLLTPTEMGLFSITMVLVSFATMIRDLGAGQYLVQERDLTNDRIRAVWAVQLGAGLCLGLLTALAAWPISRFYGEPRMQPIFWVLALGFVLTPFGSITYAWLTRTMRYDAMAVMRFASSLAGAIVSVGLAWYGAGPISMAWGSLAATCTGALVSMRFRPREFPWLPGTRELPRVLSFGTKLTSTSLVETATAGAPELLLGKIQSITSAGLFARANTLIAMFSRMVSDAVNIVALSMFAKAYREGGDLARAYLTANAYMLAVGWSFSAFVGCMAYPLMRVLYGDQWDAAVDLTRVLALWLAATAPAALCYQVLLASGAANVLLRSVVISGVLTVVGAAIGAWYGILATGSLMVVAAAMGTVVWLTSTRGVIHFRWADYLDGLWRSAGVAGCASLAPVLLVLVAGPRPASGLLWILMAAATGSGLGFVLGVRLFSHPISAEVDRAVAALRARLPA</sequence>
<evidence type="ECO:0000256" key="5">
    <source>
        <dbReference type="ARBA" id="ARBA00022989"/>
    </source>
</evidence>
<reference evidence="9" key="1">
    <citation type="submission" date="2019-03" db="EMBL/GenBank/DDBJ databases">
        <title>Aquabacterium pictum sp.nov., the first bacteriochlorophyll a-containing freshwater bacterium in the genus Aquabacterium of the class Betaproteobacteria.</title>
        <authorList>
            <person name="Hirose S."/>
            <person name="Tank M."/>
            <person name="Hara E."/>
            <person name="Tamaki H."/>
            <person name="Takaichi S."/>
            <person name="Haruta S."/>
            <person name="Hanada S."/>
        </authorList>
    </citation>
    <scope>NUCLEOTIDE SEQUENCE [LARGE SCALE GENOMIC DNA]</scope>
    <source>
        <strain evidence="9">W35</strain>
    </source>
</reference>
<feature type="transmembrane region" description="Helical" evidence="7">
    <location>
        <begin position="411"/>
        <end position="432"/>
    </location>
</feature>
<dbReference type="CDD" id="cd13127">
    <property type="entry name" value="MATE_tuaB_like"/>
    <property type="match status" value="1"/>
</dbReference>
<keyword evidence="9" id="KW-1185">Reference proteome</keyword>
<keyword evidence="6 7" id="KW-0472">Membrane</keyword>
<proteinExistence type="inferred from homology"/>
<evidence type="ECO:0000256" key="2">
    <source>
        <dbReference type="ARBA" id="ARBA00007430"/>
    </source>
</evidence>
<keyword evidence="5 7" id="KW-1133">Transmembrane helix</keyword>
<feature type="transmembrane region" description="Helical" evidence="7">
    <location>
        <begin position="324"/>
        <end position="342"/>
    </location>
</feature>
<dbReference type="GO" id="GO:0005886">
    <property type="term" value="C:plasma membrane"/>
    <property type="evidence" value="ECO:0007669"/>
    <property type="project" value="UniProtKB-SubCell"/>
</dbReference>
<feature type="transmembrane region" description="Helical" evidence="7">
    <location>
        <begin position="38"/>
        <end position="63"/>
    </location>
</feature>
<feature type="transmembrane region" description="Helical" evidence="7">
    <location>
        <begin position="285"/>
        <end position="304"/>
    </location>
</feature>
<keyword evidence="4 7" id="KW-0812">Transmembrane</keyword>
<evidence type="ECO:0000256" key="4">
    <source>
        <dbReference type="ARBA" id="ARBA00022692"/>
    </source>
</evidence>
<name>A0A480AU61_9BURK</name>
<dbReference type="Proteomes" id="UP000301751">
    <property type="component" value="Unassembled WGS sequence"/>
</dbReference>
<dbReference type="PANTHER" id="PTHR30250">
    <property type="entry name" value="PST FAMILY PREDICTED COLANIC ACID TRANSPORTER"/>
    <property type="match status" value="1"/>
</dbReference>
<feature type="transmembrane region" description="Helical" evidence="7">
    <location>
        <begin position="75"/>
        <end position="98"/>
    </location>
</feature>
<evidence type="ECO:0000256" key="1">
    <source>
        <dbReference type="ARBA" id="ARBA00004651"/>
    </source>
</evidence>
<evidence type="ECO:0000256" key="3">
    <source>
        <dbReference type="ARBA" id="ARBA00022475"/>
    </source>
</evidence>
<evidence type="ECO:0000313" key="9">
    <source>
        <dbReference type="Proteomes" id="UP000301751"/>
    </source>
</evidence>
<feature type="transmembrane region" description="Helical" evidence="7">
    <location>
        <begin position="110"/>
        <end position="131"/>
    </location>
</feature>
<feature type="transmembrane region" description="Helical" evidence="7">
    <location>
        <begin position="438"/>
        <end position="461"/>
    </location>
</feature>
<comment type="subcellular location">
    <subcellularLocation>
        <location evidence="1">Cell membrane</location>
        <topology evidence="1">Multi-pass membrane protein</topology>
    </subcellularLocation>
</comment>
<dbReference type="EMBL" id="BJCL01000009">
    <property type="protein sequence ID" value="GCL64400.1"/>
    <property type="molecule type" value="Genomic_DNA"/>
</dbReference>
<accession>A0A480AU61</accession>
<gene>
    <name evidence="8" type="ORF">AQPW35_34810</name>
</gene>
<evidence type="ECO:0000256" key="7">
    <source>
        <dbReference type="SAM" id="Phobius"/>
    </source>
</evidence>
<comment type="similarity">
    <text evidence="2">Belongs to the polysaccharide synthase family.</text>
</comment>
<organism evidence="8 9">
    <name type="scientific">Pseudaquabacterium pictum</name>
    <dbReference type="NCBI Taxonomy" id="2315236"/>
    <lineage>
        <taxon>Bacteria</taxon>
        <taxon>Pseudomonadati</taxon>
        <taxon>Pseudomonadota</taxon>
        <taxon>Betaproteobacteria</taxon>
        <taxon>Burkholderiales</taxon>
        <taxon>Sphaerotilaceae</taxon>
        <taxon>Pseudaquabacterium</taxon>
    </lineage>
</organism>
<feature type="transmembrane region" description="Helical" evidence="7">
    <location>
        <begin position="349"/>
        <end position="373"/>
    </location>
</feature>
<protein>
    <submittedName>
        <fullName evidence="8">Lipopolysaccharide biosynthesis protein</fullName>
    </submittedName>
</protein>
<feature type="transmembrane region" description="Helical" evidence="7">
    <location>
        <begin position="143"/>
        <end position="162"/>
    </location>
</feature>